<keyword evidence="5" id="KW-0418">Kinase</keyword>
<feature type="domain" description="PAS" evidence="9">
    <location>
        <begin position="68"/>
        <end position="118"/>
    </location>
</feature>
<evidence type="ECO:0000259" key="10">
    <source>
        <dbReference type="PROSITE" id="PS50113"/>
    </source>
</evidence>
<proteinExistence type="predicted"/>
<dbReference type="RefSeq" id="WP_142534729.1">
    <property type="nucleotide sequence ID" value="NZ_FXTB01000014.1"/>
</dbReference>
<feature type="domain" description="PAC" evidence="10">
    <location>
        <begin position="122"/>
        <end position="173"/>
    </location>
</feature>
<dbReference type="InterPro" id="IPR003594">
    <property type="entry name" value="HATPase_dom"/>
</dbReference>
<evidence type="ECO:0000256" key="3">
    <source>
        <dbReference type="ARBA" id="ARBA00022553"/>
    </source>
</evidence>
<dbReference type="Gene3D" id="3.30.565.10">
    <property type="entry name" value="Histidine kinase-like ATPase, C-terminal domain"/>
    <property type="match status" value="1"/>
</dbReference>
<dbReference type="CDD" id="cd00130">
    <property type="entry name" value="PAS"/>
    <property type="match status" value="1"/>
</dbReference>
<dbReference type="CDD" id="cd16922">
    <property type="entry name" value="HATPase_EvgS-ArcB-TorS-like"/>
    <property type="match status" value="1"/>
</dbReference>
<dbReference type="Pfam" id="PF00512">
    <property type="entry name" value="HisKA"/>
    <property type="match status" value="1"/>
</dbReference>
<dbReference type="SMART" id="SM00091">
    <property type="entry name" value="PAS"/>
    <property type="match status" value="1"/>
</dbReference>
<dbReference type="InterPro" id="IPR050736">
    <property type="entry name" value="Sensor_HK_Regulatory"/>
</dbReference>
<dbReference type="SUPFAM" id="SSF47384">
    <property type="entry name" value="Homodimeric domain of signal transducing histidine kinase"/>
    <property type="match status" value="1"/>
</dbReference>
<dbReference type="InterPro" id="IPR036890">
    <property type="entry name" value="HATPase_C_sf"/>
</dbReference>
<dbReference type="PROSITE" id="PS50113">
    <property type="entry name" value="PAC"/>
    <property type="match status" value="1"/>
</dbReference>
<evidence type="ECO:0000256" key="4">
    <source>
        <dbReference type="ARBA" id="ARBA00022679"/>
    </source>
</evidence>
<dbReference type="SMART" id="SM00387">
    <property type="entry name" value="HATPase_c"/>
    <property type="match status" value="1"/>
</dbReference>
<dbReference type="Gene3D" id="1.10.287.130">
    <property type="match status" value="1"/>
</dbReference>
<dbReference type="InterPro" id="IPR005467">
    <property type="entry name" value="His_kinase_dom"/>
</dbReference>
<dbReference type="PANTHER" id="PTHR43711:SF31">
    <property type="entry name" value="HISTIDINE KINASE"/>
    <property type="match status" value="1"/>
</dbReference>
<evidence type="ECO:0000256" key="5">
    <source>
        <dbReference type="ARBA" id="ARBA00022777"/>
    </source>
</evidence>
<evidence type="ECO:0000313" key="11">
    <source>
        <dbReference type="EMBL" id="SMO91353.1"/>
    </source>
</evidence>
<dbReference type="InterPro" id="IPR000700">
    <property type="entry name" value="PAS-assoc_C"/>
</dbReference>
<dbReference type="SMART" id="SM00388">
    <property type="entry name" value="HisKA"/>
    <property type="match status" value="1"/>
</dbReference>
<dbReference type="Pfam" id="PF08447">
    <property type="entry name" value="PAS_3"/>
    <property type="match status" value="1"/>
</dbReference>
<comment type="catalytic activity">
    <reaction evidence="1">
        <text>ATP + protein L-histidine = ADP + protein N-phospho-L-histidine.</text>
        <dbReference type="EC" id="2.7.13.3"/>
    </reaction>
</comment>
<dbReference type="InterPro" id="IPR035965">
    <property type="entry name" value="PAS-like_dom_sf"/>
</dbReference>
<dbReference type="CDD" id="cd00082">
    <property type="entry name" value="HisKA"/>
    <property type="match status" value="1"/>
</dbReference>
<dbReference type="Proteomes" id="UP000319040">
    <property type="component" value="Unassembled WGS sequence"/>
</dbReference>
<keyword evidence="7" id="KW-0175">Coiled coil</keyword>
<dbReference type="InterPro" id="IPR003661">
    <property type="entry name" value="HisK_dim/P_dom"/>
</dbReference>
<dbReference type="Gene3D" id="3.30.450.20">
    <property type="entry name" value="PAS domain"/>
    <property type="match status" value="1"/>
</dbReference>
<dbReference type="PRINTS" id="PR00344">
    <property type="entry name" value="BCTRLSENSOR"/>
</dbReference>
<dbReference type="InterPro" id="IPR000014">
    <property type="entry name" value="PAS"/>
</dbReference>
<dbReference type="Pfam" id="PF02518">
    <property type="entry name" value="HATPase_c"/>
    <property type="match status" value="1"/>
</dbReference>
<accession>A0A521F5E6</accession>
<sequence length="443" mass="50346">MVEIVEGNEDLIKELQELKQENKVLIALYEKNQIELNLMKTNLRQSEIRFQHLLQDIENISVQGYGFDGTTHFWNRASEKLYGYSTQEAIGRNLLDLIIPPEMKEFVKESIKEMVVTGKPIPAAELSRIRKDGSLVSVFSSHEIINIPGQMQEFFCIDIDLTKLKQTEKELFSTEESDCLKSAFLANIGHEIRTPMNGILGFAELLKHHELTADQQQKYIRIIEQSGIRMLNIINNIIDISKVETGLVELDIIEYNINEQCEHIYTCFRPEADAKGIKFSLKTSLPIEEVIITTDRKKLNTILINLVKNAIKYTNAGTIELGCSIAGSKTQKELQFYVKDTGIGIPKDRFEAIFKRFVQADIHNKMAHQGAGLGLSITEAYLEMLGGKIWVESEEGIGSTFYFTLPCNAKQIQKTIQKDCKSSASYMDIPEQADPLSKRWLKS</sequence>
<keyword evidence="4" id="KW-0808">Transferase</keyword>
<dbReference type="SUPFAM" id="SSF55874">
    <property type="entry name" value="ATPase domain of HSP90 chaperone/DNA topoisomerase II/histidine kinase"/>
    <property type="match status" value="1"/>
</dbReference>
<evidence type="ECO:0000259" key="9">
    <source>
        <dbReference type="PROSITE" id="PS50112"/>
    </source>
</evidence>
<evidence type="ECO:0000256" key="2">
    <source>
        <dbReference type="ARBA" id="ARBA00012438"/>
    </source>
</evidence>
<dbReference type="PANTHER" id="PTHR43711">
    <property type="entry name" value="TWO-COMPONENT HISTIDINE KINASE"/>
    <property type="match status" value="1"/>
</dbReference>
<feature type="domain" description="Histidine kinase" evidence="8">
    <location>
        <begin position="187"/>
        <end position="409"/>
    </location>
</feature>
<dbReference type="EMBL" id="FXTB01000014">
    <property type="protein sequence ID" value="SMO91353.1"/>
    <property type="molecule type" value="Genomic_DNA"/>
</dbReference>
<dbReference type="AlphaFoldDB" id="A0A521F5E6"/>
<dbReference type="InterPro" id="IPR013655">
    <property type="entry name" value="PAS_fold_3"/>
</dbReference>
<dbReference type="GO" id="GO:0000155">
    <property type="term" value="F:phosphorelay sensor kinase activity"/>
    <property type="evidence" value="ECO:0007669"/>
    <property type="project" value="InterPro"/>
</dbReference>
<gene>
    <name evidence="11" type="ORF">SAMN06265379_11450</name>
</gene>
<dbReference type="PROSITE" id="PS50109">
    <property type="entry name" value="HIS_KIN"/>
    <property type="match status" value="1"/>
</dbReference>
<evidence type="ECO:0000313" key="12">
    <source>
        <dbReference type="Proteomes" id="UP000319040"/>
    </source>
</evidence>
<dbReference type="SUPFAM" id="SSF55785">
    <property type="entry name" value="PYP-like sensor domain (PAS domain)"/>
    <property type="match status" value="1"/>
</dbReference>
<dbReference type="EC" id="2.7.13.3" evidence="2"/>
<evidence type="ECO:0000256" key="6">
    <source>
        <dbReference type="ARBA" id="ARBA00023012"/>
    </source>
</evidence>
<organism evidence="11 12">
    <name type="scientific">Saccharicrinis carchari</name>
    <dbReference type="NCBI Taxonomy" id="1168039"/>
    <lineage>
        <taxon>Bacteria</taxon>
        <taxon>Pseudomonadati</taxon>
        <taxon>Bacteroidota</taxon>
        <taxon>Bacteroidia</taxon>
        <taxon>Marinilabiliales</taxon>
        <taxon>Marinilabiliaceae</taxon>
        <taxon>Saccharicrinis</taxon>
    </lineage>
</organism>
<dbReference type="InterPro" id="IPR004358">
    <property type="entry name" value="Sig_transdc_His_kin-like_C"/>
</dbReference>
<keyword evidence="6" id="KW-0902">Two-component regulatory system</keyword>
<keyword evidence="12" id="KW-1185">Reference proteome</keyword>
<evidence type="ECO:0000256" key="1">
    <source>
        <dbReference type="ARBA" id="ARBA00000085"/>
    </source>
</evidence>
<name>A0A521F5E6_SACCC</name>
<dbReference type="InterPro" id="IPR036097">
    <property type="entry name" value="HisK_dim/P_sf"/>
</dbReference>
<dbReference type="FunFam" id="3.30.565.10:FF:000010">
    <property type="entry name" value="Sensor histidine kinase RcsC"/>
    <property type="match status" value="1"/>
</dbReference>
<reference evidence="11 12" key="1">
    <citation type="submission" date="2017-05" db="EMBL/GenBank/DDBJ databases">
        <authorList>
            <person name="Varghese N."/>
            <person name="Submissions S."/>
        </authorList>
    </citation>
    <scope>NUCLEOTIDE SEQUENCE [LARGE SCALE GENOMIC DNA]</scope>
    <source>
        <strain evidence="11 12">DSM 27040</strain>
    </source>
</reference>
<protein>
    <recommendedName>
        <fullName evidence="2">histidine kinase</fullName>
        <ecNumber evidence="2">2.7.13.3</ecNumber>
    </recommendedName>
</protein>
<dbReference type="NCBIfam" id="TIGR00229">
    <property type="entry name" value="sensory_box"/>
    <property type="match status" value="1"/>
</dbReference>
<dbReference type="OrthoDB" id="9796457at2"/>
<evidence type="ECO:0000256" key="7">
    <source>
        <dbReference type="SAM" id="Coils"/>
    </source>
</evidence>
<keyword evidence="3" id="KW-0597">Phosphoprotein</keyword>
<feature type="coiled-coil region" evidence="7">
    <location>
        <begin position="1"/>
        <end position="35"/>
    </location>
</feature>
<evidence type="ECO:0000259" key="8">
    <source>
        <dbReference type="PROSITE" id="PS50109"/>
    </source>
</evidence>
<dbReference type="PROSITE" id="PS50112">
    <property type="entry name" value="PAS"/>
    <property type="match status" value="1"/>
</dbReference>